<feature type="transmembrane region" description="Helical" evidence="6">
    <location>
        <begin position="766"/>
        <end position="799"/>
    </location>
</feature>
<evidence type="ECO:0000313" key="8">
    <source>
        <dbReference type="EMBL" id="SFJ86378.1"/>
    </source>
</evidence>
<dbReference type="STRING" id="588602.SAMN04487991_3200"/>
<reference evidence="9" key="1">
    <citation type="submission" date="2016-10" db="EMBL/GenBank/DDBJ databases">
        <authorList>
            <person name="Varghese N."/>
            <person name="Submissions S."/>
        </authorList>
    </citation>
    <scope>NUCLEOTIDE SEQUENCE [LARGE SCALE GENOMIC DNA]</scope>
    <source>
        <strain evidence="9">DSM 26471</strain>
    </source>
</reference>
<dbReference type="GO" id="GO:0005886">
    <property type="term" value="C:plasma membrane"/>
    <property type="evidence" value="ECO:0007669"/>
    <property type="project" value="UniProtKB-SubCell"/>
</dbReference>
<dbReference type="InterPro" id="IPR038766">
    <property type="entry name" value="Membrane_comp_ABC_pdt"/>
</dbReference>
<feature type="transmembrane region" description="Helical" evidence="6">
    <location>
        <begin position="432"/>
        <end position="454"/>
    </location>
</feature>
<feature type="domain" description="ABC3 transporter permease C-terminal" evidence="7">
    <location>
        <begin position="271"/>
        <end position="383"/>
    </location>
</feature>
<evidence type="ECO:0000256" key="2">
    <source>
        <dbReference type="ARBA" id="ARBA00022475"/>
    </source>
</evidence>
<keyword evidence="4 6" id="KW-1133">Transmembrane helix</keyword>
<feature type="transmembrane region" description="Helical" evidence="6">
    <location>
        <begin position="725"/>
        <end position="745"/>
    </location>
</feature>
<keyword evidence="2" id="KW-1003">Cell membrane</keyword>
<feature type="transmembrane region" description="Helical" evidence="6">
    <location>
        <begin position="403"/>
        <end position="426"/>
    </location>
</feature>
<dbReference type="InterPro" id="IPR003838">
    <property type="entry name" value="ABC3_permease_C"/>
</dbReference>
<feature type="transmembrane region" description="Helical" evidence="6">
    <location>
        <begin position="267"/>
        <end position="291"/>
    </location>
</feature>
<gene>
    <name evidence="8" type="ORF">SAMN04487991_3200</name>
</gene>
<evidence type="ECO:0000259" key="7">
    <source>
        <dbReference type="Pfam" id="PF02687"/>
    </source>
</evidence>
<keyword evidence="5 6" id="KW-0472">Membrane</keyword>
<feature type="transmembrane region" description="Helical" evidence="6">
    <location>
        <begin position="312"/>
        <end position="345"/>
    </location>
</feature>
<comment type="subcellular location">
    <subcellularLocation>
        <location evidence="1">Cell membrane</location>
        <topology evidence="1">Multi-pass membrane protein</topology>
    </subcellularLocation>
</comment>
<sequence length="848" mass="89039">MSFGAQIRLAWAIARRELRAGLSGFWVLILSLALGVAAIAAVTSVRDMISGGLAREGATMLGGDAELQFTYRFASEEERGWMQDRAETLSEIADFRSMLAPDGAAAEGRALTQVKAVDGAYPLTGQVELTPAMPLATALAGQDGLPGVVLAPILMERLGLTPGDAVRIGDVPFVVMAALTHEPDGAGAGFTLGPRSLVALDALKDTTLLAPGTLFESAYRLKLPPGSDLDQLKNTAQSELAAGAFRWRDARNGAPGVSRFVDQLSSFLVLVGLAGLAVGGVGVSSAVRSYLDRKIAVIATLKTLGAERRVIFISYLMQIGVLTALAILAGLVLGGLLPLLALPLVQQLLPVPVEMGVHLAPLFEAALYGVLASAIFVLWPLARSERIRPAALYREALIGLTGLPRWPYLLTISGLIALLILAAVILSDSARLVLWSFLGLAITFGVLVLAGRGLGRVSKALSHSRFARRALPLRLALGSVGGPGGEVTSVVLSLGLGLTVLSAIGQIDSNMRSAIARDLPERAPSYYVVDIQPDQIDGLSDRVTSDPGVSRFEKAPMLRGVITRINGQDAKEVAGAHWVLRGDRGITYAETPSSNTKITAGTWWSLEDKAPQISFAAKEAEEMGLKLGDTMTVNVLGRDITGTITSFREVDFSGAGMGFILTMNPAALAGAPHTWIATIYADEAAEAPLIRDLARAYPNITTIRVRDAIEQVVTILQSIASATTLGALVTLVAGAVVLIGAAVAGEERRRYEAAVLKTLGASRGKVLLSFALRAVILGAAAGLVALVSGATIAWAVLHFVMEADFMLSLGSALPIILGGITLTSLSSLWMSWRAMGVRPAQVLRAAES</sequence>
<feature type="transmembrane region" description="Helical" evidence="6">
    <location>
        <begin position="805"/>
        <end position="829"/>
    </location>
</feature>
<name>A0A1I3UT10_9RHOB</name>
<proteinExistence type="predicted"/>
<dbReference type="Proteomes" id="UP000199630">
    <property type="component" value="Unassembled WGS sequence"/>
</dbReference>
<feature type="transmembrane region" description="Helical" evidence="6">
    <location>
        <begin position="20"/>
        <end position="42"/>
    </location>
</feature>
<feature type="transmembrane region" description="Helical" evidence="6">
    <location>
        <begin position="365"/>
        <end position="382"/>
    </location>
</feature>
<evidence type="ECO:0000256" key="5">
    <source>
        <dbReference type="ARBA" id="ARBA00023136"/>
    </source>
</evidence>
<dbReference type="Pfam" id="PF02687">
    <property type="entry name" value="FtsX"/>
    <property type="match status" value="2"/>
</dbReference>
<dbReference type="PANTHER" id="PTHR30287">
    <property type="entry name" value="MEMBRANE COMPONENT OF PREDICTED ABC SUPERFAMILY METABOLITE UPTAKE TRANSPORTER"/>
    <property type="match status" value="1"/>
</dbReference>
<dbReference type="EMBL" id="FORH01000006">
    <property type="protein sequence ID" value="SFJ86378.1"/>
    <property type="molecule type" value="Genomic_DNA"/>
</dbReference>
<evidence type="ECO:0000256" key="4">
    <source>
        <dbReference type="ARBA" id="ARBA00022989"/>
    </source>
</evidence>
<protein>
    <submittedName>
        <fullName evidence="8">Putative ABC transport system permease protein</fullName>
    </submittedName>
</protein>
<evidence type="ECO:0000313" key="9">
    <source>
        <dbReference type="Proteomes" id="UP000199630"/>
    </source>
</evidence>
<organism evidence="8 9">
    <name type="scientific">Celeribacter neptunius</name>
    <dbReference type="NCBI Taxonomy" id="588602"/>
    <lineage>
        <taxon>Bacteria</taxon>
        <taxon>Pseudomonadati</taxon>
        <taxon>Pseudomonadota</taxon>
        <taxon>Alphaproteobacteria</taxon>
        <taxon>Rhodobacterales</taxon>
        <taxon>Roseobacteraceae</taxon>
        <taxon>Celeribacter</taxon>
    </lineage>
</organism>
<feature type="domain" description="ABC3 transporter permease C-terminal" evidence="7">
    <location>
        <begin position="727"/>
        <end position="836"/>
    </location>
</feature>
<feature type="transmembrane region" description="Helical" evidence="6">
    <location>
        <begin position="475"/>
        <end position="504"/>
    </location>
</feature>
<accession>A0A1I3UT10</accession>
<evidence type="ECO:0000256" key="3">
    <source>
        <dbReference type="ARBA" id="ARBA00022692"/>
    </source>
</evidence>
<dbReference type="PANTHER" id="PTHR30287:SF1">
    <property type="entry name" value="INNER MEMBRANE PROTEIN"/>
    <property type="match status" value="1"/>
</dbReference>
<dbReference type="AlphaFoldDB" id="A0A1I3UT10"/>
<evidence type="ECO:0000256" key="1">
    <source>
        <dbReference type="ARBA" id="ARBA00004651"/>
    </source>
</evidence>
<keyword evidence="3 6" id="KW-0812">Transmembrane</keyword>
<keyword evidence="9" id="KW-1185">Reference proteome</keyword>
<evidence type="ECO:0000256" key="6">
    <source>
        <dbReference type="SAM" id="Phobius"/>
    </source>
</evidence>